<reference evidence="1" key="1">
    <citation type="journal article" date="2019" name="BMC Genomics">
        <title>A new reference genome for Sorghum bicolor reveals high levels of sequence similarity between sweet and grain genotypes: implications for the genetics of sugar metabolism.</title>
        <authorList>
            <person name="Cooper E.A."/>
            <person name="Brenton Z.W."/>
            <person name="Flinn B.S."/>
            <person name="Jenkins J."/>
            <person name="Shu S."/>
            <person name="Flowers D."/>
            <person name="Luo F."/>
            <person name="Wang Y."/>
            <person name="Xia P."/>
            <person name="Barry K."/>
            <person name="Daum C."/>
            <person name="Lipzen A."/>
            <person name="Yoshinaga Y."/>
            <person name="Schmutz J."/>
            <person name="Saski C."/>
            <person name="Vermerris W."/>
            <person name="Kresovich S."/>
        </authorList>
    </citation>
    <scope>NUCLEOTIDE SEQUENCE</scope>
</reference>
<protein>
    <submittedName>
        <fullName evidence="1">Uncharacterized protein</fullName>
    </submittedName>
</protein>
<reference evidence="1" key="2">
    <citation type="submission" date="2020-10" db="EMBL/GenBank/DDBJ databases">
        <authorList>
            <person name="Cooper E.A."/>
            <person name="Brenton Z.W."/>
            <person name="Flinn B.S."/>
            <person name="Jenkins J."/>
            <person name="Shu S."/>
            <person name="Flowers D."/>
            <person name="Luo F."/>
            <person name="Wang Y."/>
            <person name="Xia P."/>
            <person name="Barry K."/>
            <person name="Daum C."/>
            <person name="Lipzen A."/>
            <person name="Yoshinaga Y."/>
            <person name="Schmutz J."/>
            <person name="Saski C."/>
            <person name="Vermerris W."/>
            <person name="Kresovich S."/>
        </authorList>
    </citation>
    <scope>NUCLEOTIDE SEQUENCE</scope>
</reference>
<dbReference type="AlphaFoldDB" id="A0A921Q1Q5"/>
<accession>A0A921Q1Q5</accession>
<name>A0A921Q1Q5_SORBI</name>
<evidence type="ECO:0000313" key="1">
    <source>
        <dbReference type="EMBL" id="KAG0513794.1"/>
    </source>
</evidence>
<dbReference type="EMBL" id="CM027689">
    <property type="protein sequence ID" value="KAG0513794.1"/>
    <property type="molecule type" value="Genomic_DNA"/>
</dbReference>
<evidence type="ECO:0000313" key="2">
    <source>
        <dbReference type="Proteomes" id="UP000807115"/>
    </source>
</evidence>
<dbReference type="Proteomes" id="UP000807115">
    <property type="component" value="Chromosome 10"/>
</dbReference>
<organism evidence="1 2">
    <name type="scientific">Sorghum bicolor</name>
    <name type="common">Sorghum</name>
    <name type="synonym">Sorghum vulgare</name>
    <dbReference type="NCBI Taxonomy" id="4558"/>
    <lineage>
        <taxon>Eukaryota</taxon>
        <taxon>Viridiplantae</taxon>
        <taxon>Streptophyta</taxon>
        <taxon>Embryophyta</taxon>
        <taxon>Tracheophyta</taxon>
        <taxon>Spermatophyta</taxon>
        <taxon>Magnoliopsida</taxon>
        <taxon>Liliopsida</taxon>
        <taxon>Poales</taxon>
        <taxon>Poaceae</taxon>
        <taxon>PACMAD clade</taxon>
        <taxon>Panicoideae</taxon>
        <taxon>Andropogonodae</taxon>
        <taxon>Andropogoneae</taxon>
        <taxon>Sorghinae</taxon>
        <taxon>Sorghum</taxon>
    </lineage>
</organism>
<sequence>MSASGSRYLQLQPHTFFCLCLCHFHIEQKLTSRITIYNKELRWHCKNTLKLFILSSLLTFCFRELYPFQEYPSLLLTYFDEVSVLGFGLGFNFVAPYFKQDLGVKLSAPLIVRANISSIALS</sequence>
<comment type="caution">
    <text evidence="1">The sequence shown here is derived from an EMBL/GenBank/DDBJ whole genome shotgun (WGS) entry which is preliminary data.</text>
</comment>
<gene>
    <name evidence="1" type="ORF">BDA96_10G133500</name>
</gene>
<proteinExistence type="predicted"/>